<keyword evidence="2" id="KW-0186">Copper</keyword>
<dbReference type="InterPro" id="IPR028871">
    <property type="entry name" value="BlueCu_1_BS"/>
</dbReference>
<evidence type="ECO:0000313" key="6">
    <source>
        <dbReference type="EMBL" id="TYI66690.1"/>
    </source>
</evidence>
<evidence type="ECO:0000313" key="7">
    <source>
        <dbReference type="Proteomes" id="UP000323597"/>
    </source>
</evidence>
<evidence type="ECO:0000256" key="4">
    <source>
        <dbReference type="SAM" id="SignalP"/>
    </source>
</evidence>
<organism evidence="6 7">
    <name type="scientific">Gossypium mustelinum</name>
    <name type="common">Cotton</name>
    <name type="synonym">Gossypium caicoense</name>
    <dbReference type="NCBI Taxonomy" id="34275"/>
    <lineage>
        <taxon>Eukaryota</taxon>
        <taxon>Viridiplantae</taxon>
        <taxon>Streptophyta</taxon>
        <taxon>Embryophyta</taxon>
        <taxon>Tracheophyta</taxon>
        <taxon>Spermatophyta</taxon>
        <taxon>Magnoliopsida</taxon>
        <taxon>eudicotyledons</taxon>
        <taxon>Gunneridae</taxon>
        <taxon>Pentapetalae</taxon>
        <taxon>rosids</taxon>
        <taxon>malvids</taxon>
        <taxon>Malvales</taxon>
        <taxon>Malvaceae</taxon>
        <taxon>Malvoideae</taxon>
        <taxon>Gossypium</taxon>
    </lineage>
</organism>
<keyword evidence="4" id="KW-0732">Signal</keyword>
<dbReference type="Gene3D" id="2.60.40.420">
    <property type="entry name" value="Cupredoxins - blue copper proteins"/>
    <property type="match status" value="1"/>
</dbReference>
<reference evidence="6 7" key="1">
    <citation type="submission" date="2019-07" db="EMBL/GenBank/DDBJ databases">
        <title>WGS assembly of Gossypium mustelinum.</title>
        <authorList>
            <person name="Chen Z.J."/>
            <person name="Sreedasyam A."/>
            <person name="Ando A."/>
            <person name="Song Q."/>
            <person name="De L."/>
            <person name="Hulse-Kemp A."/>
            <person name="Ding M."/>
            <person name="Ye W."/>
            <person name="Kirkbride R."/>
            <person name="Jenkins J."/>
            <person name="Plott C."/>
            <person name="Lovell J."/>
            <person name="Lin Y.-M."/>
            <person name="Vaughn R."/>
            <person name="Liu B."/>
            <person name="Li W."/>
            <person name="Simpson S."/>
            <person name="Scheffler B."/>
            <person name="Saski C."/>
            <person name="Grover C."/>
            <person name="Hu G."/>
            <person name="Conover J."/>
            <person name="Carlson J."/>
            <person name="Shu S."/>
            <person name="Boston L."/>
            <person name="Williams M."/>
            <person name="Peterson D."/>
            <person name="Mcgee K."/>
            <person name="Jones D."/>
            <person name="Wendel J."/>
            <person name="Stelly D."/>
            <person name="Grimwood J."/>
            <person name="Schmutz J."/>
        </authorList>
    </citation>
    <scope>NUCLEOTIDE SEQUENCE [LARGE SCALE GENOMIC DNA]</scope>
    <source>
        <strain evidence="6">1408120.09</strain>
    </source>
</reference>
<dbReference type="AlphaFoldDB" id="A0A5D2TNL0"/>
<dbReference type="InterPro" id="IPR039391">
    <property type="entry name" value="Phytocyanin-like"/>
</dbReference>
<evidence type="ECO:0000256" key="2">
    <source>
        <dbReference type="ARBA" id="ARBA00023008"/>
    </source>
</evidence>
<dbReference type="PROSITE" id="PS51485">
    <property type="entry name" value="PHYTOCYANIN"/>
    <property type="match status" value="1"/>
</dbReference>
<protein>
    <recommendedName>
        <fullName evidence="5">Phytocyanin domain-containing protein</fullName>
    </recommendedName>
</protein>
<name>A0A5D2TNL0_GOSMU</name>
<feature type="region of interest" description="Disordered" evidence="3">
    <location>
        <begin position="148"/>
        <end position="178"/>
    </location>
</feature>
<dbReference type="GO" id="GO:0046872">
    <property type="term" value="F:metal ion binding"/>
    <property type="evidence" value="ECO:0007669"/>
    <property type="project" value="UniProtKB-KW"/>
</dbReference>
<evidence type="ECO:0000256" key="3">
    <source>
        <dbReference type="SAM" id="MobiDB-lite"/>
    </source>
</evidence>
<proteinExistence type="predicted"/>
<dbReference type="PANTHER" id="PTHR33021">
    <property type="entry name" value="BLUE COPPER PROTEIN"/>
    <property type="match status" value="1"/>
</dbReference>
<keyword evidence="1" id="KW-0479">Metal-binding</keyword>
<dbReference type="InterPro" id="IPR003245">
    <property type="entry name" value="Phytocyanin_dom"/>
</dbReference>
<dbReference type="SUPFAM" id="SSF49503">
    <property type="entry name" value="Cupredoxins"/>
    <property type="match status" value="1"/>
</dbReference>
<keyword evidence="7" id="KW-1185">Reference proteome</keyword>
<dbReference type="Pfam" id="PF02298">
    <property type="entry name" value="Cu_bind_like"/>
    <property type="match status" value="1"/>
</dbReference>
<dbReference type="Proteomes" id="UP000323597">
    <property type="component" value="Chromosome D09"/>
</dbReference>
<feature type="domain" description="Phytocyanin" evidence="5">
    <location>
        <begin position="28"/>
        <end position="144"/>
    </location>
</feature>
<evidence type="ECO:0000259" key="5">
    <source>
        <dbReference type="PROSITE" id="PS51485"/>
    </source>
</evidence>
<dbReference type="PANTHER" id="PTHR33021:SF339">
    <property type="entry name" value="OS07G0570600 PROTEIN"/>
    <property type="match status" value="1"/>
</dbReference>
<accession>A0A5D2TNL0</accession>
<dbReference type="InterPro" id="IPR008972">
    <property type="entry name" value="Cupredoxin"/>
</dbReference>
<gene>
    <name evidence="6" type="ORF">E1A91_D09G242700v1</name>
</gene>
<dbReference type="EMBL" id="CM017657">
    <property type="protein sequence ID" value="TYI66690.1"/>
    <property type="molecule type" value="Genomic_DNA"/>
</dbReference>
<dbReference type="GO" id="GO:0005886">
    <property type="term" value="C:plasma membrane"/>
    <property type="evidence" value="ECO:0007669"/>
    <property type="project" value="TreeGrafter"/>
</dbReference>
<feature type="chain" id="PRO_5022783900" description="Phytocyanin domain-containing protein" evidence="4">
    <location>
        <begin position="28"/>
        <end position="204"/>
    </location>
</feature>
<evidence type="ECO:0000256" key="1">
    <source>
        <dbReference type="ARBA" id="ARBA00022723"/>
    </source>
</evidence>
<dbReference type="GO" id="GO:0009055">
    <property type="term" value="F:electron transfer activity"/>
    <property type="evidence" value="ECO:0007669"/>
    <property type="project" value="InterPro"/>
</dbReference>
<dbReference type="PROSITE" id="PS00196">
    <property type="entry name" value="COPPER_BLUE"/>
    <property type="match status" value="1"/>
</dbReference>
<feature type="signal peptide" evidence="4">
    <location>
        <begin position="1"/>
        <end position="27"/>
    </location>
</feature>
<sequence>MGFSKRGAAEIVLAVTAVVALLQFSHAAVYKVGDSAGWTSIGNLDYKQWSAIKTFQVGDIIPGSNVWDVWYGKALHGFEYNAQFHNVMRVTHPMYKACNASAPLATYTTGNDTINITTKGHHYFICGAPGHCQAGQKVDINVLRTSETAPTTAPEGSTAASVPSAGSPAPSPSSGNSLRASKGSLITKLCLAMAGFAVFVSGFY</sequence>
<feature type="compositionally biased region" description="Low complexity" evidence="3">
    <location>
        <begin position="156"/>
        <end position="177"/>
    </location>
</feature>